<gene>
    <name evidence="1" type="ORF">PIB30_032241</name>
</gene>
<evidence type="ECO:0000313" key="1">
    <source>
        <dbReference type="EMBL" id="MED6170562.1"/>
    </source>
</evidence>
<dbReference type="EMBL" id="JASCZI010151176">
    <property type="protein sequence ID" value="MED6170562.1"/>
    <property type="molecule type" value="Genomic_DNA"/>
</dbReference>
<dbReference type="Proteomes" id="UP001341840">
    <property type="component" value="Unassembled WGS sequence"/>
</dbReference>
<organism evidence="1 2">
    <name type="scientific">Stylosanthes scabra</name>
    <dbReference type="NCBI Taxonomy" id="79078"/>
    <lineage>
        <taxon>Eukaryota</taxon>
        <taxon>Viridiplantae</taxon>
        <taxon>Streptophyta</taxon>
        <taxon>Embryophyta</taxon>
        <taxon>Tracheophyta</taxon>
        <taxon>Spermatophyta</taxon>
        <taxon>Magnoliopsida</taxon>
        <taxon>eudicotyledons</taxon>
        <taxon>Gunneridae</taxon>
        <taxon>Pentapetalae</taxon>
        <taxon>rosids</taxon>
        <taxon>fabids</taxon>
        <taxon>Fabales</taxon>
        <taxon>Fabaceae</taxon>
        <taxon>Papilionoideae</taxon>
        <taxon>50 kb inversion clade</taxon>
        <taxon>dalbergioids sensu lato</taxon>
        <taxon>Dalbergieae</taxon>
        <taxon>Pterocarpus clade</taxon>
        <taxon>Stylosanthes</taxon>
    </lineage>
</organism>
<protein>
    <submittedName>
        <fullName evidence="1">Uncharacterized protein</fullName>
    </submittedName>
</protein>
<evidence type="ECO:0000313" key="2">
    <source>
        <dbReference type="Proteomes" id="UP001341840"/>
    </source>
</evidence>
<proteinExistence type="predicted"/>
<accession>A0ABU6VC66</accession>
<keyword evidence="2" id="KW-1185">Reference proteome</keyword>
<reference evidence="1 2" key="1">
    <citation type="journal article" date="2023" name="Plants (Basel)">
        <title>Bridging the Gap: Combining Genomics and Transcriptomics Approaches to Understand Stylosanthes scabra, an Orphan Legume from the Brazilian Caatinga.</title>
        <authorList>
            <person name="Ferreira-Neto J.R.C."/>
            <person name="da Silva M.D."/>
            <person name="Binneck E."/>
            <person name="de Melo N.F."/>
            <person name="da Silva R.H."/>
            <person name="de Melo A.L.T.M."/>
            <person name="Pandolfi V."/>
            <person name="Bustamante F.O."/>
            <person name="Brasileiro-Vidal A.C."/>
            <person name="Benko-Iseppon A.M."/>
        </authorList>
    </citation>
    <scope>NUCLEOTIDE SEQUENCE [LARGE SCALE GENOMIC DNA]</scope>
    <source>
        <tissue evidence="1">Leaves</tissue>
    </source>
</reference>
<comment type="caution">
    <text evidence="1">The sequence shown here is derived from an EMBL/GenBank/DDBJ whole genome shotgun (WGS) entry which is preliminary data.</text>
</comment>
<name>A0ABU6VC66_9FABA</name>
<sequence>MDGLVVLHILHSSETVAGSPSRGCSSLLLSWLRVGHDKARLLSHRKDIMFIFAPFETEVPVDTFSQLHFLVAWFLHFYCHIQLFLILDHQFPPIASENGSNLPT</sequence>